<evidence type="ECO:0000313" key="1">
    <source>
        <dbReference type="EMBL" id="KAF5845607.1"/>
    </source>
</evidence>
<sequence>MASFEDLYNIHYEHLEESLYRFFAYFPRSDILRPHTSKNPYHIYLHKDDLDELQRYEISQLGGSIELRYIARTYRRVLTEYMEFMSHLKKYFMGTISPADAFATWKLKGLSLDKRIIIRSSGMRHTVEFYENQLSSKRFLIYGWSMLRYLDEHDIYQPYKRNSRLLEAVRKHVIQNPFPEETSLYEQLEVIVEDLSDGNLEDCGPCTLHRLDKIQILELLNSLAGGTKIDLECDRSIMVIEKFLRGASEPVYNM</sequence>
<accession>A0A8H5ZA83</accession>
<protein>
    <submittedName>
        <fullName evidence="1">Uncharacterized protein</fullName>
    </submittedName>
</protein>
<reference evidence="1" key="1">
    <citation type="submission" date="2019-11" db="EMBL/GenBank/DDBJ databases">
        <title>Bipolaris sorokiniana Genome sequencing.</title>
        <authorList>
            <person name="Wang H."/>
        </authorList>
    </citation>
    <scope>NUCLEOTIDE SEQUENCE</scope>
</reference>
<dbReference type="Proteomes" id="UP000624244">
    <property type="component" value="Unassembled WGS sequence"/>
</dbReference>
<gene>
    <name evidence="1" type="ORF">GGP41_009371</name>
</gene>
<evidence type="ECO:0000313" key="2">
    <source>
        <dbReference type="Proteomes" id="UP000624244"/>
    </source>
</evidence>
<name>A0A8H5ZA83_COCSA</name>
<organism evidence="1 2">
    <name type="scientific">Cochliobolus sativus</name>
    <name type="common">Common root rot and spot blotch fungus</name>
    <name type="synonym">Bipolaris sorokiniana</name>
    <dbReference type="NCBI Taxonomy" id="45130"/>
    <lineage>
        <taxon>Eukaryota</taxon>
        <taxon>Fungi</taxon>
        <taxon>Dikarya</taxon>
        <taxon>Ascomycota</taxon>
        <taxon>Pezizomycotina</taxon>
        <taxon>Dothideomycetes</taxon>
        <taxon>Pleosporomycetidae</taxon>
        <taxon>Pleosporales</taxon>
        <taxon>Pleosporineae</taxon>
        <taxon>Pleosporaceae</taxon>
        <taxon>Bipolaris</taxon>
    </lineage>
</organism>
<dbReference type="EMBL" id="WNKQ01000018">
    <property type="protein sequence ID" value="KAF5845607.1"/>
    <property type="molecule type" value="Genomic_DNA"/>
</dbReference>
<proteinExistence type="predicted"/>
<comment type="caution">
    <text evidence="1">The sequence shown here is derived from an EMBL/GenBank/DDBJ whole genome shotgun (WGS) entry which is preliminary data.</text>
</comment>
<dbReference type="AlphaFoldDB" id="A0A8H5ZA83"/>